<feature type="compositionally biased region" description="Polar residues" evidence="1">
    <location>
        <begin position="129"/>
        <end position="141"/>
    </location>
</feature>
<feature type="transmembrane region" description="Helical" evidence="2">
    <location>
        <begin position="90"/>
        <end position="107"/>
    </location>
</feature>
<name>A0A818BI98_9BILA</name>
<proteinExistence type="predicted"/>
<evidence type="ECO:0000313" key="3">
    <source>
        <dbReference type="EMBL" id="CAF3411873.1"/>
    </source>
</evidence>
<sequence length="222" mass="25027">MDKKQYPSTRHHISGPIQFAPPGHFKQLPCNARDSITGGNCYDWYYRGDARSWQSIQRVHNPGQISTDIYRRDRDWEQLNKRRGANYDSLGLLAVAAAGLGLLHAYGHRRENFNPNRRHNSNPPRRQNHISTAIPSRNRNNNHTFISTSHYLTQNHTSTTIPARNRNNNHISTTIPPRNRAINLGAFNNNLAAMNALSNANFNNALSNFNNSFSSLSASAAA</sequence>
<reference evidence="3" key="1">
    <citation type="submission" date="2021-02" db="EMBL/GenBank/DDBJ databases">
        <authorList>
            <person name="Nowell W R."/>
        </authorList>
    </citation>
    <scope>NUCLEOTIDE SEQUENCE</scope>
</reference>
<organism evidence="3 4">
    <name type="scientific">Rotaria socialis</name>
    <dbReference type="NCBI Taxonomy" id="392032"/>
    <lineage>
        <taxon>Eukaryota</taxon>
        <taxon>Metazoa</taxon>
        <taxon>Spiralia</taxon>
        <taxon>Gnathifera</taxon>
        <taxon>Rotifera</taxon>
        <taxon>Eurotatoria</taxon>
        <taxon>Bdelloidea</taxon>
        <taxon>Philodinida</taxon>
        <taxon>Philodinidae</taxon>
        <taxon>Rotaria</taxon>
    </lineage>
</organism>
<dbReference type="AlphaFoldDB" id="A0A818BI98"/>
<comment type="caution">
    <text evidence="3">The sequence shown here is derived from an EMBL/GenBank/DDBJ whole genome shotgun (WGS) entry which is preliminary data.</text>
</comment>
<protein>
    <submittedName>
        <fullName evidence="3">Uncharacterized protein</fullName>
    </submittedName>
</protein>
<gene>
    <name evidence="3" type="ORF">GRG538_LOCUS10986</name>
</gene>
<dbReference type="EMBL" id="CAJNYT010001464">
    <property type="protein sequence ID" value="CAF3411873.1"/>
    <property type="molecule type" value="Genomic_DNA"/>
</dbReference>
<accession>A0A818BI98</accession>
<keyword evidence="2" id="KW-0472">Membrane</keyword>
<evidence type="ECO:0000256" key="1">
    <source>
        <dbReference type="SAM" id="MobiDB-lite"/>
    </source>
</evidence>
<keyword evidence="2" id="KW-0812">Transmembrane</keyword>
<dbReference type="Proteomes" id="UP000663872">
    <property type="component" value="Unassembled WGS sequence"/>
</dbReference>
<evidence type="ECO:0000256" key="2">
    <source>
        <dbReference type="SAM" id="Phobius"/>
    </source>
</evidence>
<keyword evidence="2" id="KW-1133">Transmembrane helix</keyword>
<evidence type="ECO:0000313" key="4">
    <source>
        <dbReference type="Proteomes" id="UP000663872"/>
    </source>
</evidence>
<feature type="region of interest" description="Disordered" evidence="1">
    <location>
        <begin position="111"/>
        <end position="141"/>
    </location>
</feature>